<evidence type="ECO:0000256" key="3">
    <source>
        <dbReference type="ARBA" id="ARBA00012438"/>
    </source>
</evidence>
<dbReference type="AlphaFoldDB" id="A0A1T5JAV6"/>
<dbReference type="RefSeq" id="WP_079489880.1">
    <property type="nucleotide sequence ID" value="NZ_FUZT01000002.1"/>
</dbReference>
<dbReference type="GO" id="GO:0005886">
    <property type="term" value="C:plasma membrane"/>
    <property type="evidence" value="ECO:0007669"/>
    <property type="project" value="UniProtKB-SubCell"/>
</dbReference>
<gene>
    <name evidence="17" type="ORF">SAMN02194393_01042</name>
</gene>
<feature type="transmembrane region" description="Helical" evidence="15">
    <location>
        <begin position="12"/>
        <end position="32"/>
    </location>
</feature>
<dbReference type="Gene3D" id="3.30.450.20">
    <property type="entry name" value="PAS domain"/>
    <property type="match status" value="2"/>
</dbReference>
<keyword evidence="5" id="KW-0597">Phosphoprotein</keyword>
<dbReference type="OrthoDB" id="9784397at2"/>
<keyword evidence="4" id="KW-1003">Cell membrane</keyword>
<dbReference type="InterPro" id="IPR004358">
    <property type="entry name" value="Sig_transdc_His_kin-like_C"/>
</dbReference>
<dbReference type="SUPFAM" id="SSF55874">
    <property type="entry name" value="ATPase domain of HSP90 chaperone/DNA topoisomerase II/histidine kinase"/>
    <property type="match status" value="1"/>
</dbReference>
<protein>
    <recommendedName>
        <fullName evidence="3">histidine kinase</fullName>
        <ecNumber evidence="3">2.7.13.3</ecNumber>
    </recommendedName>
</protein>
<dbReference type="Proteomes" id="UP000190285">
    <property type="component" value="Unassembled WGS sequence"/>
</dbReference>
<evidence type="ECO:0000256" key="6">
    <source>
        <dbReference type="ARBA" id="ARBA00022679"/>
    </source>
</evidence>
<evidence type="ECO:0000256" key="2">
    <source>
        <dbReference type="ARBA" id="ARBA00004651"/>
    </source>
</evidence>
<name>A0A1T5JAV6_9FIRM</name>
<dbReference type="SUPFAM" id="SSF55785">
    <property type="entry name" value="PYP-like sensor domain (PAS domain)"/>
    <property type="match status" value="1"/>
</dbReference>
<evidence type="ECO:0000256" key="12">
    <source>
        <dbReference type="ARBA" id="ARBA00023012"/>
    </source>
</evidence>
<dbReference type="InterPro" id="IPR033479">
    <property type="entry name" value="dCache_1"/>
</dbReference>
<keyword evidence="8" id="KW-0547">Nucleotide-binding</keyword>
<evidence type="ECO:0000256" key="1">
    <source>
        <dbReference type="ARBA" id="ARBA00000085"/>
    </source>
</evidence>
<evidence type="ECO:0000256" key="9">
    <source>
        <dbReference type="ARBA" id="ARBA00022777"/>
    </source>
</evidence>
<evidence type="ECO:0000256" key="10">
    <source>
        <dbReference type="ARBA" id="ARBA00022840"/>
    </source>
</evidence>
<evidence type="ECO:0000256" key="5">
    <source>
        <dbReference type="ARBA" id="ARBA00022553"/>
    </source>
</evidence>
<accession>A0A1T5JAV6</accession>
<dbReference type="InterPro" id="IPR003661">
    <property type="entry name" value="HisK_dim/P_dom"/>
</dbReference>
<keyword evidence="7 15" id="KW-0812">Transmembrane</keyword>
<dbReference type="PROSITE" id="PS50109">
    <property type="entry name" value="HIS_KIN"/>
    <property type="match status" value="1"/>
</dbReference>
<keyword evidence="6" id="KW-0808">Transferase</keyword>
<dbReference type="EMBL" id="FUZT01000002">
    <property type="protein sequence ID" value="SKC48422.1"/>
    <property type="molecule type" value="Genomic_DNA"/>
</dbReference>
<dbReference type="Pfam" id="PF13426">
    <property type="entry name" value="PAS_9"/>
    <property type="match status" value="1"/>
</dbReference>
<keyword evidence="12" id="KW-0902">Two-component regulatory system</keyword>
<sequence>MTIKKDTEDLLKLIFATVVVMGIILITSYINYEDIQGHIISKEQQQLLTISKSVSSSIERFFEYHSENLEIITKNKLFKEQFKKYMVSKKLKTKFDSLENYYIIQKDDIDRIQLLSTDFQVIDSYPKNDVSTYPYRSEDMTRVLKVKSPIVSRVYSHNGQLYIRIYEPVYYNSKIEAIVCIKISLDKIYEKLVKAIRTGENGYASVKDQNGVLLMHPKKEDLGVNVMKARRQEFPDYDWSELDELVQEQMAGGSGVGVYHSFWYHDKERRRIKKFSAYSPVRIDNQFWIVTVSMDYVEMTQFIRNRTYKILMLNLIIILIFISCMFYIYKIKKGKRQLEKETKLLKQVNDLNKELEKDIEERKSLEKELIRSKKKYERLFNSGSDCTFVLNLDDNNLPTEFLEVNKKACMSLEYNKATLLKKSYLDISVDGNKEKFKNIVKSLKSDKFIIFEDTLISSNGREIPVEVSAHLFNLERQLKLILIARDITNKKIQEEALKRSEKRFRKIINQVATEISDEIDENNIDIYNVEKNPNNYHSEIENKNRIALELEEINIKLEKMFKKEVDENRKKEALMIYQSRLAAMGEMIGNIAHQWRQPLSCLGLIFANIEDAYYYGELTKEYLEELVEKSQKLIRRMSQTIDDFRYFFNPKSEEKLFSVKENIELTVDFLYEKLKLNEISLNIHLIEDSMIYGHPNQYSQVIFNILQNSIDALIENRSSKRKIDIRIFKDEHNQIVEIEDNGKGVDKTIINHIFQQYFTTKSKGKGTGLGLYMSKVIIEKNFYGSIDIYNQNNGLCVSIIIPQNGVDKNE</sequence>
<feature type="coiled-coil region" evidence="14">
    <location>
        <begin position="331"/>
        <end position="382"/>
    </location>
</feature>
<evidence type="ECO:0000256" key="8">
    <source>
        <dbReference type="ARBA" id="ARBA00022741"/>
    </source>
</evidence>
<feature type="domain" description="Histidine kinase" evidence="16">
    <location>
        <begin position="590"/>
        <end position="805"/>
    </location>
</feature>
<evidence type="ECO:0000256" key="7">
    <source>
        <dbReference type="ARBA" id="ARBA00022692"/>
    </source>
</evidence>
<evidence type="ECO:0000256" key="15">
    <source>
        <dbReference type="SAM" id="Phobius"/>
    </source>
</evidence>
<keyword evidence="11 15" id="KW-1133">Transmembrane helix</keyword>
<evidence type="ECO:0000313" key="18">
    <source>
        <dbReference type="Proteomes" id="UP000190285"/>
    </source>
</evidence>
<dbReference type="STRING" id="36842.SAMN02194393_01042"/>
<organism evidence="17 18">
    <name type="scientific">Maledivibacter halophilus</name>
    <dbReference type="NCBI Taxonomy" id="36842"/>
    <lineage>
        <taxon>Bacteria</taxon>
        <taxon>Bacillati</taxon>
        <taxon>Bacillota</taxon>
        <taxon>Clostridia</taxon>
        <taxon>Peptostreptococcales</taxon>
        <taxon>Caminicellaceae</taxon>
        <taxon>Maledivibacter</taxon>
    </lineage>
</organism>
<dbReference type="Gene3D" id="3.30.565.10">
    <property type="entry name" value="Histidine kinase-like ATPase, C-terminal domain"/>
    <property type="match status" value="1"/>
</dbReference>
<keyword evidence="9" id="KW-0418">Kinase</keyword>
<keyword evidence="10" id="KW-0067">ATP-binding</keyword>
<evidence type="ECO:0000256" key="11">
    <source>
        <dbReference type="ARBA" id="ARBA00022989"/>
    </source>
</evidence>
<dbReference type="GO" id="GO:0000155">
    <property type="term" value="F:phosphorelay sensor kinase activity"/>
    <property type="evidence" value="ECO:0007669"/>
    <property type="project" value="InterPro"/>
</dbReference>
<evidence type="ECO:0000313" key="17">
    <source>
        <dbReference type="EMBL" id="SKC48422.1"/>
    </source>
</evidence>
<dbReference type="CDD" id="cd18774">
    <property type="entry name" value="PDC2_HK_sensor"/>
    <property type="match status" value="1"/>
</dbReference>
<keyword evidence="14" id="KW-0175">Coiled coil</keyword>
<dbReference type="GO" id="GO:0005524">
    <property type="term" value="F:ATP binding"/>
    <property type="evidence" value="ECO:0007669"/>
    <property type="project" value="UniProtKB-KW"/>
</dbReference>
<dbReference type="InterPro" id="IPR035965">
    <property type="entry name" value="PAS-like_dom_sf"/>
</dbReference>
<keyword evidence="13 15" id="KW-0472">Membrane</keyword>
<dbReference type="InterPro" id="IPR005467">
    <property type="entry name" value="His_kinase_dom"/>
</dbReference>
<reference evidence="18" key="1">
    <citation type="submission" date="2017-02" db="EMBL/GenBank/DDBJ databases">
        <authorList>
            <person name="Varghese N."/>
            <person name="Submissions S."/>
        </authorList>
    </citation>
    <scope>NUCLEOTIDE SEQUENCE [LARGE SCALE GENOMIC DNA]</scope>
    <source>
        <strain evidence="18">M1</strain>
    </source>
</reference>
<feature type="transmembrane region" description="Helical" evidence="15">
    <location>
        <begin position="310"/>
        <end position="329"/>
    </location>
</feature>
<evidence type="ECO:0000256" key="14">
    <source>
        <dbReference type="SAM" id="Coils"/>
    </source>
</evidence>
<dbReference type="Pfam" id="PF02743">
    <property type="entry name" value="dCache_1"/>
    <property type="match status" value="1"/>
</dbReference>
<dbReference type="PRINTS" id="PR00344">
    <property type="entry name" value="BCTRLSENSOR"/>
</dbReference>
<dbReference type="InterPro" id="IPR036890">
    <property type="entry name" value="HATPase_C_sf"/>
</dbReference>
<comment type="subcellular location">
    <subcellularLocation>
        <location evidence="2">Cell membrane</location>
        <topology evidence="2">Multi-pass membrane protein</topology>
    </subcellularLocation>
</comment>
<dbReference type="SUPFAM" id="SSF47384">
    <property type="entry name" value="Homodimeric domain of signal transducing histidine kinase"/>
    <property type="match status" value="1"/>
</dbReference>
<keyword evidence="18" id="KW-1185">Reference proteome</keyword>
<dbReference type="InterPro" id="IPR000014">
    <property type="entry name" value="PAS"/>
</dbReference>
<dbReference type="Pfam" id="PF02518">
    <property type="entry name" value="HATPase_c"/>
    <property type="match status" value="1"/>
</dbReference>
<proteinExistence type="predicted"/>
<dbReference type="PANTHER" id="PTHR43065">
    <property type="entry name" value="SENSOR HISTIDINE KINASE"/>
    <property type="match status" value="1"/>
</dbReference>
<comment type="catalytic activity">
    <reaction evidence="1">
        <text>ATP + protein L-histidine = ADP + protein N-phospho-L-histidine.</text>
        <dbReference type="EC" id="2.7.13.3"/>
    </reaction>
</comment>
<dbReference type="NCBIfam" id="TIGR00229">
    <property type="entry name" value="sensory_box"/>
    <property type="match status" value="1"/>
</dbReference>
<evidence type="ECO:0000256" key="4">
    <source>
        <dbReference type="ARBA" id="ARBA00022475"/>
    </source>
</evidence>
<dbReference type="EC" id="2.7.13.3" evidence="3"/>
<dbReference type="Gene3D" id="1.10.287.130">
    <property type="match status" value="1"/>
</dbReference>
<dbReference type="SMART" id="SM00387">
    <property type="entry name" value="HATPase_c"/>
    <property type="match status" value="1"/>
</dbReference>
<evidence type="ECO:0000259" key="16">
    <source>
        <dbReference type="PROSITE" id="PS50109"/>
    </source>
</evidence>
<dbReference type="CDD" id="cd00082">
    <property type="entry name" value="HisKA"/>
    <property type="match status" value="1"/>
</dbReference>
<dbReference type="PANTHER" id="PTHR43065:SF46">
    <property type="entry name" value="C4-DICARBOXYLATE TRANSPORT SENSOR PROTEIN DCTB"/>
    <property type="match status" value="1"/>
</dbReference>
<dbReference type="InterPro" id="IPR003594">
    <property type="entry name" value="HATPase_dom"/>
</dbReference>
<dbReference type="InterPro" id="IPR036097">
    <property type="entry name" value="HisK_dim/P_sf"/>
</dbReference>
<evidence type="ECO:0000256" key="13">
    <source>
        <dbReference type="ARBA" id="ARBA00023136"/>
    </source>
</evidence>